<proteinExistence type="predicted"/>
<accession>A0A935C497</accession>
<sequence length="96" mass="11424">MDNINFEWDTNKNIKNINKHNVSFEEAASVFFDEEALMIPDPDHSQQEERFLLLGYSEYAKLLVVCHCYRESNVIRIISARKANKRESNTYYERCE</sequence>
<dbReference type="AlphaFoldDB" id="A0A935C497"/>
<dbReference type="Gene3D" id="3.10.450.530">
    <property type="entry name" value="Ribonuclease toxin, BrnT, of type II toxin-antitoxin system"/>
    <property type="match status" value="1"/>
</dbReference>
<name>A0A935C497_9FIRM</name>
<gene>
    <name evidence="1" type="ORF">JKK62_16045</name>
</gene>
<dbReference type="Proteomes" id="UP000633365">
    <property type="component" value="Unassembled WGS sequence"/>
</dbReference>
<dbReference type="Pfam" id="PF04365">
    <property type="entry name" value="BrnT_toxin"/>
    <property type="match status" value="1"/>
</dbReference>
<evidence type="ECO:0000313" key="1">
    <source>
        <dbReference type="EMBL" id="MBK6090135.1"/>
    </source>
</evidence>
<organism evidence="1 2">
    <name type="scientific">Ruminococcus difficilis</name>
    <dbReference type="NCBI Taxonomy" id="2763069"/>
    <lineage>
        <taxon>Bacteria</taxon>
        <taxon>Bacillati</taxon>
        <taxon>Bacillota</taxon>
        <taxon>Clostridia</taxon>
        <taxon>Eubacteriales</taxon>
        <taxon>Oscillospiraceae</taxon>
        <taxon>Ruminococcus</taxon>
    </lineage>
</organism>
<keyword evidence="2" id="KW-1185">Reference proteome</keyword>
<evidence type="ECO:0000313" key="2">
    <source>
        <dbReference type="Proteomes" id="UP000633365"/>
    </source>
</evidence>
<dbReference type="RefSeq" id="WP_201428814.1">
    <property type="nucleotide sequence ID" value="NZ_JAEQMG010000180.1"/>
</dbReference>
<reference evidence="1" key="1">
    <citation type="submission" date="2021-01" db="EMBL/GenBank/DDBJ databases">
        <title>Genome public.</title>
        <authorList>
            <person name="Liu C."/>
            <person name="Sun Q."/>
        </authorList>
    </citation>
    <scope>NUCLEOTIDE SEQUENCE</scope>
    <source>
        <strain evidence="1">M6</strain>
    </source>
</reference>
<dbReference type="EMBL" id="JAEQMG010000180">
    <property type="protein sequence ID" value="MBK6090135.1"/>
    <property type="molecule type" value="Genomic_DNA"/>
</dbReference>
<dbReference type="InterPro" id="IPR007460">
    <property type="entry name" value="BrnT_toxin"/>
</dbReference>
<protein>
    <submittedName>
        <fullName evidence="1">BrnT family toxin</fullName>
    </submittedName>
</protein>
<dbReference type="InterPro" id="IPR038573">
    <property type="entry name" value="BrnT_sf"/>
</dbReference>
<comment type="caution">
    <text evidence="1">The sequence shown here is derived from an EMBL/GenBank/DDBJ whole genome shotgun (WGS) entry which is preliminary data.</text>
</comment>